<keyword evidence="1" id="KW-0812">Transmembrane</keyword>
<dbReference type="Proteomes" id="UP000517187">
    <property type="component" value="Unassembled WGS sequence"/>
</dbReference>
<proteinExistence type="predicted"/>
<evidence type="ECO:0000313" key="2">
    <source>
        <dbReference type="EMBL" id="MBB6223845.1"/>
    </source>
</evidence>
<protein>
    <submittedName>
        <fullName evidence="2">Uncharacterized protein</fullName>
    </submittedName>
</protein>
<name>A0A7W9ZWP7_RHILE</name>
<dbReference type="EMBL" id="JACIIJ010000012">
    <property type="protein sequence ID" value="MBB6223845.1"/>
    <property type="molecule type" value="Genomic_DNA"/>
</dbReference>
<gene>
    <name evidence="2" type="ORF">GGE66_004841</name>
</gene>
<evidence type="ECO:0000313" key="3">
    <source>
        <dbReference type="Proteomes" id="UP000517187"/>
    </source>
</evidence>
<reference evidence="2 3" key="1">
    <citation type="submission" date="2020-08" db="EMBL/GenBank/DDBJ databases">
        <title>Genomic Encyclopedia of Type Strains, Phase IV (KMG-V): Genome sequencing to study the core and pangenomes of soil and plant-associated prokaryotes.</title>
        <authorList>
            <person name="Whitman W."/>
        </authorList>
    </citation>
    <scope>NUCLEOTIDE SEQUENCE [LARGE SCALE GENOMIC DNA]</scope>
    <source>
        <strain evidence="2 3">SEMIA 4011</strain>
    </source>
</reference>
<feature type="transmembrane region" description="Helical" evidence="1">
    <location>
        <begin position="20"/>
        <end position="36"/>
    </location>
</feature>
<keyword evidence="1" id="KW-1133">Transmembrane helix</keyword>
<dbReference type="AlphaFoldDB" id="A0A7W9ZWP7"/>
<keyword evidence="1" id="KW-0472">Membrane</keyword>
<evidence type="ECO:0000256" key="1">
    <source>
        <dbReference type="SAM" id="Phobius"/>
    </source>
</evidence>
<comment type="caution">
    <text evidence="2">The sequence shown here is derived from an EMBL/GenBank/DDBJ whole genome shotgun (WGS) entry which is preliminary data.</text>
</comment>
<accession>A0A7W9ZWP7</accession>
<organism evidence="2 3">
    <name type="scientific">Rhizobium leguminosarum</name>
    <dbReference type="NCBI Taxonomy" id="384"/>
    <lineage>
        <taxon>Bacteria</taxon>
        <taxon>Pseudomonadati</taxon>
        <taxon>Pseudomonadota</taxon>
        <taxon>Alphaproteobacteria</taxon>
        <taxon>Hyphomicrobiales</taxon>
        <taxon>Rhizobiaceae</taxon>
        <taxon>Rhizobium/Agrobacterium group</taxon>
        <taxon>Rhizobium</taxon>
    </lineage>
</organism>
<sequence>MELGMLALISIIPGIENPYSLAAFALALVVIVGSHIRRK</sequence>